<dbReference type="InterPro" id="IPR013766">
    <property type="entry name" value="Thioredoxin_domain"/>
</dbReference>
<organism evidence="10 11">
    <name type="scientific">Massilia aquatica</name>
    <dbReference type="NCBI Taxonomy" id="2609000"/>
    <lineage>
        <taxon>Bacteria</taxon>
        <taxon>Pseudomonadati</taxon>
        <taxon>Pseudomonadota</taxon>
        <taxon>Betaproteobacteria</taxon>
        <taxon>Burkholderiales</taxon>
        <taxon>Oxalobacteraceae</taxon>
        <taxon>Telluria group</taxon>
        <taxon>Massilia</taxon>
    </lineage>
</organism>
<evidence type="ECO:0000256" key="1">
    <source>
        <dbReference type="ARBA" id="ARBA00004418"/>
    </source>
</evidence>
<dbReference type="InterPro" id="IPR050824">
    <property type="entry name" value="Thiol_disulfide_DsbA"/>
</dbReference>
<proteinExistence type="inferred from homology"/>
<reference evidence="10 11" key="1">
    <citation type="submission" date="2019-09" db="EMBL/GenBank/DDBJ databases">
        <title>Taxonomy of Antarctic Massilia spp.: description of Massilia rubra sp. nov., Massilia aquatica sp. nov., Massilia mucilaginosa sp. nov., Massilia frigida sp. nov. isolated from streams, lakes and regoliths.</title>
        <authorList>
            <person name="Holochova P."/>
            <person name="Sedlacek I."/>
            <person name="Kralova S."/>
            <person name="Maslanova I."/>
            <person name="Busse H.-J."/>
            <person name="Stankova E."/>
            <person name="Vrbovska V."/>
            <person name="Kovarovic V."/>
            <person name="Bartak M."/>
            <person name="Svec P."/>
            <person name="Pantucek R."/>
        </authorList>
    </citation>
    <scope>NUCLEOTIDE SEQUENCE [LARGE SCALE GENOMIC DNA]</scope>
    <source>
        <strain evidence="10 11">CCM 8693</strain>
    </source>
</reference>
<protein>
    <recommendedName>
        <fullName evidence="3">Thiol:disulfide interchange protein DsbA</fullName>
    </recommendedName>
</protein>
<dbReference type="PIRSF" id="PIRSF001488">
    <property type="entry name" value="Tdi_protein"/>
    <property type="match status" value="1"/>
</dbReference>
<dbReference type="Pfam" id="PF01323">
    <property type="entry name" value="DSBA"/>
    <property type="match status" value="1"/>
</dbReference>
<comment type="similarity">
    <text evidence="2">Belongs to the thioredoxin family. DsbA subfamily.</text>
</comment>
<keyword evidence="7" id="KW-0676">Redox-active center</keyword>
<dbReference type="CDD" id="cd03019">
    <property type="entry name" value="DsbA_DsbA"/>
    <property type="match status" value="1"/>
</dbReference>
<evidence type="ECO:0000256" key="2">
    <source>
        <dbReference type="ARBA" id="ARBA00005791"/>
    </source>
</evidence>
<evidence type="ECO:0000313" key="10">
    <source>
        <dbReference type="EMBL" id="NHZ41089.1"/>
    </source>
</evidence>
<dbReference type="EMBL" id="VVIW01000006">
    <property type="protein sequence ID" value="NHZ41089.1"/>
    <property type="molecule type" value="Genomic_DNA"/>
</dbReference>
<dbReference type="PROSITE" id="PS51352">
    <property type="entry name" value="THIOREDOXIN_2"/>
    <property type="match status" value="1"/>
</dbReference>
<dbReference type="InterPro" id="IPR001853">
    <property type="entry name" value="DSBA-like_thioredoxin_dom"/>
</dbReference>
<evidence type="ECO:0000313" key="11">
    <source>
        <dbReference type="Proteomes" id="UP000819052"/>
    </source>
</evidence>
<keyword evidence="5" id="KW-0574">Periplasm</keyword>
<feature type="signal peptide" evidence="8">
    <location>
        <begin position="1"/>
        <end position="20"/>
    </location>
</feature>
<keyword evidence="11" id="KW-1185">Reference proteome</keyword>
<accession>A0ABX0MC04</accession>
<feature type="chain" id="PRO_5047111135" description="Thiol:disulfide interchange protein DsbA" evidence="8">
    <location>
        <begin position="21"/>
        <end position="238"/>
    </location>
</feature>
<dbReference type="RefSeq" id="WP_167076880.1">
    <property type="nucleotide sequence ID" value="NZ_VVIW01000006.1"/>
</dbReference>
<feature type="domain" description="Thioredoxin" evidence="9">
    <location>
        <begin position="12"/>
        <end position="214"/>
    </location>
</feature>
<evidence type="ECO:0000259" key="9">
    <source>
        <dbReference type="PROSITE" id="PS51352"/>
    </source>
</evidence>
<comment type="subcellular location">
    <subcellularLocation>
        <location evidence="1">Periplasm</location>
    </subcellularLocation>
</comment>
<evidence type="ECO:0000256" key="4">
    <source>
        <dbReference type="ARBA" id="ARBA00022729"/>
    </source>
</evidence>
<evidence type="ECO:0000256" key="6">
    <source>
        <dbReference type="ARBA" id="ARBA00023157"/>
    </source>
</evidence>
<keyword evidence="4 8" id="KW-0732">Signal</keyword>
<dbReference type="Proteomes" id="UP000819052">
    <property type="component" value="Unassembled WGS sequence"/>
</dbReference>
<dbReference type="PANTHER" id="PTHR35891:SF3">
    <property type="entry name" value="THIOL:DISULFIDE INTERCHANGE PROTEIN DSBL"/>
    <property type="match status" value="1"/>
</dbReference>
<dbReference type="Gene3D" id="3.40.30.10">
    <property type="entry name" value="Glutaredoxin"/>
    <property type="match status" value="2"/>
</dbReference>
<evidence type="ECO:0000256" key="8">
    <source>
        <dbReference type="SAM" id="SignalP"/>
    </source>
</evidence>
<gene>
    <name evidence="10" type="ORF">F1609_13125</name>
</gene>
<name>A0ABX0MC04_9BURK</name>
<comment type="caution">
    <text evidence="10">The sequence shown here is derived from an EMBL/GenBank/DDBJ whole genome shotgun (WGS) entry which is preliminary data.</text>
</comment>
<dbReference type="PANTHER" id="PTHR35891">
    <property type="entry name" value="THIOL:DISULFIDE INTERCHANGE PROTEIN DSBA"/>
    <property type="match status" value="1"/>
</dbReference>
<dbReference type="InterPro" id="IPR023205">
    <property type="entry name" value="DsbA/DsbL"/>
</dbReference>
<evidence type="ECO:0000256" key="7">
    <source>
        <dbReference type="ARBA" id="ARBA00023284"/>
    </source>
</evidence>
<evidence type="ECO:0000256" key="5">
    <source>
        <dbReference type="ARBA" id="ARBA00022764"/>
    </source>
</evidence>
<dbReference type="SUPFAM" id="SSF52833">
    <property type="entry name" value="Thioredoxin-like"/>
    <property type="match status" value="1"/>
</dbReference>
<keyword evidence="6" id="KW-1015">Disulfide bond</keyword>
<sequence length="238" mass="25788">MRFLRIALAVASLVATTAFASPADPKDGAEFVTLASPQPTKTVGKKVEVIEFFMYHCPACNALEPHLADWVKKQGDNIVFRRVHFPVSGPTDPEAHLHLTLEAMGKSEEMNPKVFRAFHVERLRLNKDDAILDWVPKQGIDKAKFMEYWNSFGVLTKLKGAEQVMRNYKIDGAPSLVIDGRFLTSPAAIGGANPGLTNATVYPAVQQTLDALVARAQKEKAGAAAPAAAKPVAKPAGK</sequence>
<evidence type="ECO:0000256" key="3">
    <source>
        <dbReference type="ARBA" id="ARBA00013831"/>
    </source>
</evidence>
<dbReference type="InterPro" id="IPR036249">
    <property type="entry name" value="Thioredoxin-like_sf"/>
</dbReference>